<keyword evidence="4" id="KW-0539">Nucleus</keyword>
<proteinExistence type="inferred from homology"/>
<evidence type="ECO:0008006" key="7">
    <source>
        <dbReference type="Google" id="ProtNLM"/>
    </source>
</evidence>
<evidence type="ECO:0000256" key="2">
    <source>
        <dbReference type="ARBA" id="ARBA00005892"/>
    </source>
</evidence>
<dbReference type="PANTHER" id="PTHR31344:SF0">
    <property type="entry name" value="NUCLEAR PORE COMPLEX PROTEIN NUP205"/>
    <property type="match status" value="1"/>
</dbReference>
<sequence length="1427" mass="161244">MIYMYNAYLHKLITCFLSHPLARDKVKEAKEKAMSMLIPYRTAGSHDTFADKNLNSEPAIGFGPAPFVSLLEFVSEIYQREPELLAGNDVLWTFVTFAGEDHTNIQTLVAFLKMLSTLVMENGSPTERKNWFPDIEPLFKLLSHENVPPYLKGALRNAIATFVPVSPVHRDTIWSFLEQYDLPVVVGPHLRNAAQSVAPVYDMQFELNEIEARSERYPSTVSFLNLINILISEERDVSDRGHRFIGIFRFIYDHVFGPFPQRAYADPHEKWQLVVACLQHFHMILRMYEVKDEDIVSGIEKSSLAVVTQSASLQTQLPVLELLKDFMSGKTVFRNVMSILLPGVNSVIAERTSQTYGQLLEKAVQLCLEIIVLVLEKDLILSDFWRPLYQPLDIILSQDHNQVTAVLEYVRYDFQPQIQLCSIRIMSILSSRMVGLVQLLLKSNAANCLVEDYAACLELRSEESQIIENSSNDPGVLIMQVLIDNISRPAPNIAHLLLKFDLDSPIERTMLQPKFHYSCLKVVLEILEKLQKPDVNALLHEFGFQLLYELCLDPVTSGPTMELLSIKRYQFFVKHLDTIGVAPLPKRSSNQALRISSLHQRAWLLKLLALELHAADMDSTNHREVCQRILAHLFGQQATDLGGDHIIAHQNDAEHIGTSAVDKNKVLELLEVLQFRSPDTTTKLSQVVTSGKYQVMAEEILINPATSEKGGIYYYTERGDRLIDLASLSDKLWQKLNVVHPQLNSLGSEPELNEVRETIQLLLRWAWKYNKNLEEQAAQLHMLTGWSHIVEISASRRLSLLDNRSENLYQVLDATLSASASPDCSLKMAFVLSQVALTCMAKLRDERFLSPDSLSADGFTCLDMIMVKQLSNGACHSILFKLTIAILRRESSEALRRRQYALLLSYFQYCQHVLDPDVPAKILGCLFDEQDGDDTDLQKLDKEQLELARANFSIIKKEAQSILDLVIKDASQGSEPGKTIAFYVLDALVCIDHDRYFLNQLQSRGFLRSCFMNISNVSFQDGGHSLDSMQRACTLEAELAFLLRISNKYGKSGAQVLLSMGALEHISLSKAVSMQGSRRLVDSKNRSYIAAEVDKQRMVVTPILRLVFSLTSLVEKSDIFEVKNKIVREIIDFVRGHQLLFDQVLRQDISAGDELTIEQINLVVGILSKVWPYEEIDVHGFVQALFAMMRDLFSLESGVPSFAQQSQKKSELSSFRLSFSLMSYLYFLVTKKMLRLQVSDGGDYHTAAASLQPTLTLLASLLNSVTSALERAAEEKSLLLIKIQNINELSRQEVDEIINMCLQRDTLSAYDNLQKRRYIAMVEMCRIAGNKDQLITLLLPLAEQVLNVLLIHFQDSSLSSDATGTSGAITYGSKSNSAQDVSPLCEELIPILERLELLNEEKIGSNLKVFHRLVSSLKEMMIEKLSS</sequence>
<comment type="caution">
    <text evidence="5">The sequence shown here is derived from an EMBL/GenBank/DDBJ whole genome shotgun (WGS) entry which is preliminary data.</text>
</comment>
<comment type="similarity">
    <text evidence="2">Belongs to the NUP186/NUP192/NUP205 family.</text>
</comment>
<dbReference type="PANTHER" id="PTHR31344">
    <property type="entry name" value="NUCLEAR PORE COMPLEX PROTEIN NUP205"/>
    <property type="match status" value="1"/>
</dbReference>
<comment type="subcellular location">
    <subcellularLocation>
        <location evidence="1">Nucleus</location>
    </subcellularLocation>
</comment>
<evidence type="ECO:0000313" key="5">
    <source>
        <dbReference type="EMBL" id="KAL3747687.1"/>
    </source>
</evidence>
<accession>A0ABD3L8B0</accession>
<protein>
    <recommendedName>
        <fullName evidence="7">Nuclear pore complex protein NUP205</fullName>
    </recommendedName>
</protein>
<reference evidence="5 6" key="1">
    <citation type="submission" date="2024-11" db="EMBL/GenBank/DDBJ databases">
        <title>Chromosome-level genome assembly of Eucalyptus globulus Labill. provides insights into its genome evolution.</title>
        <authorList>
            <person name="Li X."/>
        </authorList>
    </citation>
    <scope>NUCLEOTIDE SEQUENCE [LARGE SCALE GENOMIC DNA]</scope>
    <source>
        <strain evidence="5">CL2024</strain>
        <tissue evidence="5">Fresh tender leaves</tissue>
    </source>
</reference>
<evidence type="ECO:0000313" key="6">
    <source>
        <dbReference type="Proteomes" id="UP001634007"/>
    </source>
</evidence>
<evidence type="ECO:0000256" key="4">
    <source>
        <dbReference type="ARBA" id="ARBA00023242"/>
    </source>
</evidence>
<evidence type="ECO:0000256" key="1">
    <source>
        <dbReference type="ARBA" id="ARBA00004123"/>
    </source>
</evidence>
<gene>
    <name evidence="5" type="ORF">ACJRO7_016483</name>
</gene>
<dbReference type="InterPro" id="IPR021827">
    <property type="entry name" value="Nup186/Nup192/Nup205"/>
</dbReference>
<dbReference type="Proteomes" id="UP001634007">
    <property type="component" value="Unassembled WGS sequence"/>
</dbReference>
<organism evidence="5 6">
    <name type="scientific">Eucalyptus globulus</name>
    <name type="common">Tasmanian blue gum</name>
    <dbReference type="NCBI Taxonomy" id="34317"/>
    <lineage>
        <taxon>Eukaryota</taxon>
        <taxon>Viridiplantae</taxon>
        <taxon>Streptophyta</taxon>
        <taxon>Embryophyta</taxon>
        <taxon>Tracheophyta</taxon>
        <taxon>Spermatophyta</taxon>
        <taxon>Magnoliopsida</taxon>
        <taxon>eudicotyledons</taxon>
        <taxon>Gunneridae</taxon>
        <taxon>Pentapetalae</taxon>
        <taxon>rosids</taxon>
        <taxon>malvids</taxon>
        <taxon>Myrtales</taxon>
        <taxon>Myrtaceae</taxon>
        <taxon>Myrtoideae</taxon>
        <taxon>Eucalypteae</taxon>
        <taxon>Eucalyptus</taxon>
    </lineage>
</organism>
<keyword evidence="6" id="KW-1185">Reference proteome</keyword>
<dbReference type="EMBL" id="JBJKBG010000003">
    <property type="protein sequence ID" value="KAL3747687.1"/>
    <property type="molecule type" value="Genomic_DNA"/>
</dbReference>
<keyword evidence="3" id="KW-0813">Transport</keyword>
<dbReference type="Pfam" id="PF11894">
    <property type="entry name" value="Nup192"/>
    <property type="match status" value="1"/>
</dbReference>
<name>A0ABD3L8B0_EUCGL</name>
<evidence type="ECO:0000256" key="3">
    <source>
        <dbReference type="ARBA" id="ARBA00022448"/>
    </source>
</evidence>
<dbReference type="GO" id="GO:0005634">
    <property type="term" value="C:nucleus"/>
    <property type="evidence" value="ECO:0007669"/>
    <property type="project" value="UniProtKB-SubCell"/>
</dbReference>